<accession>A0ACC2TBB0</accession>
<reference evidence="1" key="1">
    <citation type="submission" date="2022-04" db="EMBL/GenBank/DDBJ databases">
        <title>Genome of the entomopathogenic fungus Entomophthora muscae.</title>
        <authorList>
            <person name="Elya C."/>
            <person name="Lovett B.R."/>
            <person name="Lee E."/>
            <person name="Macias A.M."/>
            <person name="Hajek A.E."/>
            <person name="De Bivort B.L."/>
            <person name="Kasson M.T."/>
            <person name="De Fine Licht H.H."/>
            <person name="Stajich J.E."/>
        </authorList>
    </citation>
    <scope>NUCLEOTIDE SEQUENCE</scope>
    <source>
        <strain evidence="1">Berkeley</strain>
    </source>
</reference>
<dbReference type="EMBL" id="QTSX02003098">
    <property type="protein sequence ID" value="KAJ9071838.1"/>
    <property type="molecule type" value="Genomic_DNA"/>
</dbReference>
<name>A0ACC2TBB0_9FUNG</name>
<organism evidence="1 2">
    <name type="scientific">Entomophthora muscae</name>
    <dbReference type="NCBI Taxonomy" id="34485"/>
    <lineage>
        <taxon>Eukaryota</taxon>
        <taxon>Fungi</taxon>
        <taxon>Fungi incertae sedis</taxon>
        <taxon>Zoopagomycota</taxon>
        <taxon>Entomophthoromycotina</taxon>
        <taxon>Entomophthoromycetes</taxon>
        <taxon>Entomophthorales</taxon>
        <taxon>Entomophthoraceae</taxon>
        <taxon>Entomophthora</taxon>
    </lineage>
</organism>
<protein>
    <submittedName>
        <fullName evidence="1">Uncharacterized protein</fullName>
    </submittedName>
</protein>
<sequence>MDQEVQLSDSTFASFPKIFNQLWVMPAEVEERGNFVHALKIIKIEIQIIVLEEQETRPTLAGRLPKEPVVSIRPKNPKLVLLDFEAA</sequence>
<proteinExistence type="predicted"/>
<dbReference type="Proteomes" id="UP001165960">
    <property type="component" value="Unassembled WGS sequence"/>
</dbReference>
<evidence type="ECO:0000313" key="2">
    <source>
        <dbReference type="Proteomes" id="UP001165960"/>
    </source>
</evidence>
<gene>
    <name evidence="1" type="ORF">DSO57_1033166</name>
</gene>
<keyword evidence="2" id="KW-1185">Reference proteome</keyword>
<evidence type="ECO:0000313" key="1">
    <source>
        <dbReference type="EMBL" id="KAJ9071838.1"/>
    </source>
</evidence>
<comment type="caution">
    <text evidence="1">The sequence shown here is derived from an EMBL/GenBank/DDBJ whole genome shotgun (WGS) entry which is preliminary data.</text>
</comment>